<dbReference type="PANTHER" id="PTHR31350:SF21">
    <property type="entry name" value="F-BOX ONLY PROTEIN 21"/>
    <property type="match status" value="1"/>
</dbReference>
<name>A0A372NS39_9SPHI</name>
<evidence type="ECO:0000313" key="4">
    <source>
        <dbReference type="Proteomes" id="UP000264217"/>
    </source>
</evidence>
<evidence type="ECO:0000256" key="1">
    <source>
        <dbReference type="ARBA" id="ARBA00007100"/>
    </source>
</evidence>
<evidence type="ECO:0000259" key="2">
    <source>
        <dbReference type="Pfam" id="PF13369"/>
    </source>
</evidence>
<evidence type="ECO:0000313" key="3">
    <source>
        <dbReference type="EMBL" id="RFZ92090.1"/>
    </source>
</evidence>
<accession>A0A372NS39</accession>
<reference evidence="3 4" key="1">
    <citation type="submission" date="2018-08" db="EMBL/GenBank/DDBJ databases">
        <title>Mucilaginibacter sp. MYSH2.</title>
        <authorList>
            <person name="Seo T."/>
        </authorList>
    </citation>
    <scope>NUCLEOTIDE SEQUENCE [LARGE SCALE GENOMIC DNA]</scope>
    <source>
        <strain evidence="3 4">MYSH2</strain>
    </source>
</reference>
<keyword evidence="4" id="KW-1185">Reference proteome</keyword>
<gene>
    <name evidence="3" type="ORF">D0C36_11635</name>
</gene>
<comment type="caution">
    <text evidence="3">The sequence shown here is derived from an EMBL/GenBank/DDBJ whole genome shotgun (WGS) entry which is preliminary data.</text>
</comment>
<dbReference type="AlphaFoldDB" id="A0A372NS39"/>
<comment type="similarity">
    <text evidence="1">Belongs to the UPF0162 family.</text>
</comment>
<dbReference type="Proteomes" id="UP000264217">
    <property type="component" value="Unassembled WGS sequence"/>
</dbReference>
<organism evidence="3 4">
    <name type="scientific">Mucilaginibacter conchicola</name>
    <dbReference type="NCBI Taxonomy" id="2303333"/>
    <lineage>
        <taxon>Bacteria</taxon>
        <taxon>Pseudomonadati</taxon>
        <taxon>Bacteroidota</taxon>
        <taxon>Sphingobacteriia</taxon>
        <taxon>Sphingobacteriales</taxon>
        <taxon>Sphingobacteriaceae</taxon>
        <taxon>Mucilaginibacter</taxon>
    </lineage>
</organism>
<dbReference type="PANTHER" id="PTHR31350">
    <property type="entry name" value="SI:DKEY-261L7.2"/>
    <property type="match status" value="1"/>
</dbReference>
<dbReference type="OrthoDB" id="188084at2"/>
<dbReference type="InterPro" id="IPR032698">
    <property type="entry name" value="SirB1_N"/>
</dbReference>
<feature type="domain" description="Protein SirB1 N-terminal" evidence="2">
    <location>
        <begin position="102"/>
        <end position="259"/>
    </location>
</feature>
<dbReference type="Pfam" id="PF13369">
    <property type="entry name" value="Transglut_core2"/>
    <property type="match status" value="1"/>
</dbReference>
<dbReference type="RefSeq" id="WP_117391801.1">
    <property type="nucleotide sequence ID" value="NZ_QWDC01000002.1"/>
</dbReference>
<dbReference type="EMBL" id="QWDC01000002">
    <property type="protein sequence ID" value="RFZ92090.1"/>
    <property type="molecule type" value="Genomic_DNA"/>
</dbReference>
<protein>
    <recommendedName>
        <fullName evidence="2">Protein SirB1 N-terminal domain-containing protein</fullName>
    </recommendedName>
</protein>
<proteinExistence type="inferred from homology"/>
<sequence length="285" mass="32911">MIDPTEVKSLIRLLDDPDAEIYNHVHEKLFSYGAEAIEYLETAFGEAFDPIQQERIANLVHEIQFASLKKDLELWFHGGAFDLLQGILIINRYQYPDLDEQKVINQIEAIKRDIWIQMSNEGSPVEQIKLINHILYSIHGFSGNTTNHRDPQNSFISQVLETKKGNQISLAIIYSIIAQKLDIPVYGVNLPQHFILAYLDESRETEFEGGILFYINAFNKGMVFGRRDVDMFLKQLNLQYDKQFYEPCSNTDIIKRVIRNLISAYEHLGSSEKVDELNELLEILG</sequence>